<keyword evidence="2" id="KW-1185">Reference proteome</keyword>
<reference evidence="1 2" key="1">
    <citation type="submission" date="2018-06" db="EMBL/GenBank/DDBJ databases">
        <title>Novel Chryseobacterium species.</title>
        <authorList>
            <person name="Newman J."/>
            <person name="Hugo C."/>
            <person name="Oosthuizen L."/>
            <person name="Charimba G."/>
        </authorList>
    </citation>
    <scope>NUCLEOTIDE SEQUENCE [LARGE SCALE GENOMIC DNA]</scope>
    <source>
        <strain evidence="1 2">7_F195</strain>
    </source>
</reference>
<gene>
    <name evidence="1" type="ORF">DRF67_12975</name>
</gene>
<accession>A0A3D9AZE7</accession>
<comment type="caution">
    <text evidence="1">The sequence shown here is derived from an EMBL/GenBank/DDBJ whole genome shotgun (WGS) entry which is preliminary data.</text>
</comment>
<evidence type="ECO:0000313" key="1">
    <source>
        <dbReference type="EMBL" id="REC46733.1"/>
    </source>
</evidence>
<protein>
    <submittedName>
        <fullName evidence="1">Uncharacterized protein</fullName>
    </submittedName>
</protein>
<evidence type="ECO:0000313" key="2">
    <source>
        <dbReference type="Proteomes" id="UP000256257"/>
    </source>
</evidence>
<dbReference type="EMBL" id="QNVV01000011">
    <property type="protein sequence ID" value="REC46733.1"/>
    <property type="molecule type" value="Genomic_DNA"/>
</dbReference>
<name>A0A3D9AZE7_9FLAO</name>
<proteinExistence type="predicted"/>
<dbReference type="AlphaFoldDB" id="A0A3D9AZE7"/>
<organism evidence="1 2">
    <name type="scientific">Chryseobacterium pennipullorum</name>
    <dbReference type="NCBI Taxonomy" id="2258963"/>
    <lineage>
        <taxon>Bacteria</taxon>
        <taxon>Pseudomonadati</taxon>
        <taxon>Bacteroidota</taxon>
        <taxon>Flavobacteriia</taxon>
        <taxon>Flavobacteriales</taxon>
        <taxon>Weeksellaceae</taxon>
        <taxon>Chryseobacterium group</taxon>
        <taxon>Chryseobacterium</taxon>
    </lineage>
</organism>
<dbReference type="Proteomes" id="UP000256257">
    <property type="component" value="Unassembled WGS sequence"/>
</dbReference>
<sequence length="129" mass="15070">MSLISLVIQEKGYKEMYPFASWKLFTVPSGGEAYWERYRLYGIKNGDTVRIINTTVQNYDSNEKEGIINGYGGKIDNNDERERNMKKLLIFAKDTSPQFDGYLLYKEKYKPAEIGEKKMNIHKKLITKL</sequence>